<feature type="domain" description="Virulence-associated protein E-like" evidence="1">
    <location>
        <begin position="133"/>
        <end position="354"/>
    </location>
</feature>
<dbReference type="AlphaFoldDB" id="D3LC81"/>
<dbReference type="OrthoDB" id="9763644at2"/>
<dbReference type="GeneID" id="75065298"/>
<name>D3LC81_OENOE</name>
<dbReference type="Pfam" id="PF05272">
    <property type="entry name" value="VapE-like_dom"/>
    <property type="match status" value="1"/>
</dbReference>
<evidence type="ECO:0000313" key="3">
    <source>
        <dbReference type="Proteomes" id="UP000003075"/>
    </source>
</evidence>
<dbReference type="Proteomes" id="UP000003075">
    <property type="component" value="Unassembled WGS sequence"/>
</dbReference>
<dbReference type="PANTHER" id="PTHR34985">
    <property type="entry name" value="SLR0554 PROTEIN"/>
    <property type="match status" value="1"/>
</dbReference>
<dbReference type="InterPro" id="IPR007936">
    <property type="entry name" value="VapE-like_dom"/>
</dbReference>
<protein>
    <recommendedName>
        <fullName evidence="1">Virulence-associated protein E-like domain-containing protein</fullName>
    </recommendedName>
</protein>
<reference evidence="2 3" key="1">
    <citation type="journal article" date="2010" name="Appl. Microbiol. Biotechnol.">
        <title>Genotypic diversity in Oenococcus oeni by high-density microarray comparative genome hybridization and whole genome sequencing.</title>
        <authorList>
            <person name="Borneman A.R."/>
            <person name="Bartowsky E.J."/>
            <person name="McCarthy J."/>
            <person name="Chambers P.J."/>
        </authorList>
    </citation>
    <scope>NUCLEOTIDE SEQUENCE [LARGE SCALE GENOMIC DNA]</scope>
    <source>
        <strain evidence="2 3">AWRIB429</strain>
    </source>
</reference>
<sequence length="428" mass="49876">MTLEQLNEQFKEFLATKKDVTPSPIPGLVMYKDGRIKASSLVNIEKLLEHDFKDSIKFNDFTQDIQNTALIRLDTYTFYIQKLDDDFLNQLRSYLDSHYGVLFASDLIFTAISNVAHRNKFNPVVDYFNLAHKVWDGKDRFSTLFPDFLGVDKTPVTTMITKIWLTGAVAKVFEQKFKFDYVLDLVGSQGAGKTSLLEKLSFGYYTQSVQDFTNKDYFSMMLKALIVNDDEMKATRKAGFDELKSFITATELEFRQAYARTVGTYSKHFVIARTTNEMTYLKDKTGERRFMPLLAHKEKAKYHAWEDTQEQTDYIQQVWGQAMDVYREYLEGEFSFQLTKEQEDMLAEQRESFMYVDEVESRVDEFLQETSNNFVSLEQIGAAIGEMDLLKNRRVASQLKNIMDNKKQWKYGQKEIGGIRKRGYLKIT</sequence>
<gene>
    <name evidence="2" type="ORF">AWRIB429_1961</name>
</gene>
<dbReference type="InterPro" id="IPR027417">
    <property type="entry name" value="P-loop_NTPase"/>
</dbReference>
<accession>D3LC81</accession>
<dbReference type="EMBL" id="ACSE01000033">
    <property type="protein sequence ID" value="EFD87528.1"/>
    <property type="molecule type" value="Genomic_DNA"/>
</dbReference>
<dbReference type="SUPFAM" id="SSF52540">
    <property type="entry name" value="P-loop containing nucleoside triphosphate hydrolases"/>
    <property type="match status" value="1"/>
</dbReference>
<dbReference type="PANTHER" id="PTHR34985:SF1">
    <property type="entry name" value="SLR0554 PROTEIN"/>
    <property type="match status" value="1"/>
</dbReference>
<proteinExistence type="predicted"/>
<evidence type="ECO:0000259" key="1">
    <source>
        <dbReference type="Pfam" id="PF05272"/>
    </source>
</evidence>
<organism evidence="2 3">
    <name type="scientific">Oenococcus oeni AWRIB429</name>
    <dbReference type="NCBI Taxonomy" id="655225"/>
    <lineage>
        <taxon>Bacteria</taxon>
        <taxon>Bacillati</taxon>
        <taxon>Bacillota</taxon>
        <taxon>Bacilli</taxon>
        <taxon>Lactobacillales</taxon>
        <taxon>Lactobacillaceae</taxon>
        <taxon>Oenococcus</taxon>
    </lineage>
</organism>
<evidence type="ECO:0000313" key="2">
    <source>
        <dbReference type="EMBL" id="EFD87528.1"/>
    </source>
</evidence>
<comment type="caution">
    <text evidence="2">The sequence shown here is derived from an EMBL/GenBank/DDBJ whole genome shotgun (WGS) entry which is preliminary data.</text>
</comment>
<dbReference type="RefSeq" id="WP_002819760.1">
    <property type="nucleotide sequence ID" value="NZ_ACSE01000033.1"/>
</dbReference>